<sequence>MPPPPNQDLTLPLTTECPYPDLYWAERPYSIIMEVSQFDPTKFDSSCLLALLRDQYPQGISMNRRMIKKYNNRSKSKSNRKRRKALPFIEIGFPDESTREQAFERPFILNGQTIQVSKTLDKTAHYGNVYRIHVYDIDKLSKPSKYYDQVLRCLNEFGKVMELHMHYAEAGDWFTGEGCAIWIGKENASTKEFGFYTHPKLDFAVNTYKVND</sequence>
<name>A0A0C9M5Y8_9FUNG</name>
<reference evidence="1" key="1">
    <citation type="submission" date="2014-09" db="EMBL/GenBank/DDBJ databases">
        <title>Draft genome sequence of an oleaginous Mucoromycotina fungus Mucor ambiguus NBRC6742.</title>
        <authorList>
            <person name="Takeda I."/>
            <person name="Yamane N."/>
            <person name="Morita T."/>
            <person name="Tamano K."/>
            <person name="Machida M."/>
            <person name="Baker S."/>
            <person name="Koike H."/>
        </authorList>
    </citation>
    <scope>NUCLEOTIDE SEQUENCE</scope>
    <source>
        <strain evidence="1">NBRC 6742</strain>
    </source>
</reference>
<dbReference type="STRING" id="91626.A0A0C9M5Y8"/>
<dbReference type="AlphaFoldDB" id="A0A0C9M5Y8"/>
<keyword evidence="2" id="KW-1185">Reference proteome</keyword>
<accession>A0A0C9M5Y8</accession>
<gene>
    <name evidence="1" type="ORF">MAM1_0015d01468</name>
</gene>
<evidence type="ECO:0000313" key="2">
    <source>
        <dbReference type="Proteomes" id="UP000053815"/>
    </source>
</evidence>
<organism evidence="1">
    <name type="scientific">Mucor ambiguus</name>
    <dbReference type="NCBI Taxonomy" id="91626"/>
    <lineage>
        <taxon>Eukaryota</taxon>
        <taxon>Fungi</taxon>
        <taxon>Fungi incertae sedis</taxon>
        <taxon>Mucoromycota</taxon>
        <taxon>Mucoromycotina</taxon>
        <taxon>Mucoromycetes</taxon>
        <taxon>Mucorales</taxon>
        <taxon>Mucorineae</taxon>
        <taxon>Mucoraceae</taxon>
        <taxon>Mucor</taxon>
    </lineage>
</organism>
<dbReference type="Proteomes" id="UP000053815">
    <property type="component" value="Unassembled WGS sequence"/>
</dbReference>
<proteinExistence type="predicted"/>
<dbReference type="OrthoDB" id="2260360at2759"/>
<evidence type="ECO:0000313" key="1">
    <source>
        <dbReference type="EMBL" id="GAN02029.1"/>
    </source>
</evidence>
<protein>
    <submittedName>
        <fullName evidence="1">Uncharacterized protein</fullName>
    </submittedName>
</protein>
<dbReference type="EMBL" id="DF836304">
    <property type="protein sequence ID" value="GAN02029.1"/>
    <property type="molecule type" value="Genomic_DNA"/>
</dbReference>